<reference evidence="3 4" key="1">
    <citation type="submission" date="2019-02" db="EMBL/GenBank/DDBJ databases">
        <title>Deep-cultivation of Planctomycetes and their phenomic and genomic characterization uncovers novel biology.</title>
        <authorList>
            <person name="Wiegand S."/>
            <person name="Jogler M."/>
            <person name="Boedeker C."/>
            <person name="Pinto D."/>
            <person name="Vollmers J."/>
            <person name="Rivas-Marin E."/>
            <person name="Kohn T."/>
            <person name="Peeters S.H."/>
            <person name="Heuer A."/>
            <person name="Rast P."/>
            <person name="Oberbeckmann S."/>
            <person name="Bunk B."/>
            <person name="Jeske O."/>
            <person name="Meyerdierks A."/>
            <person name="Storesund J.E."/>
            <person name="Kallscheuer N."/>
            <person name="Luecker S."/>
            <person name="Lage O.M."/>
            <person name="Pohl T."/>
            <person name="Merkel B.J."/>
            <person name="Hornburger P."/>
            <person name="Mueller R.-W."/>
            <person name="Bruemmer F."/>
            <person name="Labrenz M."/>
            <person name="Spormann A.M."/>
            <person name="Op Den Camp H."/>
            <person name="Overmann J."/>
            <person name="Amann R."/>
            <person name="Jetten M.S.M."/>
            <person name="Mascher T."/>
            <person name="Medema M.H."/>
            <person name="Devos D.P."/>
            <person name="Kaster A.-K."/>
            <person name="Ovreas L."/>
            <person name="Rohde M."/>
            <person name="Galperin M.Y."/>
            <person name="Jogler C."/>
        </authorList>
    </citation>
    <scope>NUCLEOTIDE SEQUENCE [LARGE SCALE GENOMIC DNA]</scope>
    <source>
        <strain evidence="3 4">Enr8</strain>
    </source>
</reference>
<dbReference type="SUPFAM" id="SSF52096">
    <property type="entry name" value="ClpP/crotonase"/>
    <property type="match status" value="1"/>
</dbReference>
<feature type="transmembrane region" description="Helical" evidence="1">
    <location>
        <begin position="520"/>
        <end position="537"/>
    </location>
</feature>
<protein>
    <recommendedName>
        <fullName evidence="2">NfeD integral membrane domain-containing protein</fullName>
    </recommendedName>
</protein>
<comment type="caution">
    <text evidence="3">The sequence shown here is derived from an EMBL/GenBank/DDBJ whole genome shotgun (WGS) entry which is preliminary data.</text>
</comment>
<accession>A0A5C5VKW5</accession>
<dbReference type="EMBL" id="SJPF01000001">
    <property type="protein sequence ID" value="TWT38671.1"/>
    <property type="molecule type" value="Genomic_DNA"/>
</dbReference>
<evidence type="ECO:0000313" key="3">
    <source>
        <dbReference type="EMBL" id="TWT38671.1"/>
    </source>
</evidence>
<dbReference type="RefSeq" id="WP_146428905.1">
    <property type="nucleotide sequence ID" value="NZ_SJPF01000001.1"/>
</dbReference>
<dbReference type="AlphaFoldDB" id="A0A5C5VKW5"/>
<dbReference type="InterPro" id="IPR056739">
    <property type="entry name" value="NfeD_membrane"/>
</dbReference>
<name>A0A5C5VKW5_9BACT</name>
<dbReference type="InterPro" id="IPR052165">
    <property type="entry name" value="Membrane_assoc_protease"/>
</dbReference>
<keyword evidence="1" id="KW-0812">Transmembrane</keyword>
<feature type="transmembrane region" description="Helical" evidence="1">
    <location>
        <begin position="572"/>
        <end position="593"/>
    </location>
</feature>
<dbReference type="OrthoDB" id="284354at2"/>
<feature type="transmembrane region" description="Helical" evidence="1">
    <location>
        <begin position="543"/>
        <end position="565"/>
    </location>
</feature>
<feature type="domain" description="NfeD integral membrane" evidence="2">
    <location>
        <begin position="499"/>
        <end position="619"/>
    </location>
</feature>
<dbReference type="InterPro" id="IPR029045">
    <property type="entry name" value="ClpP/crotonase-like_dom_sf"/>
</dbReference>
<gene>
    <name evidence="3" type="ORF">Enr8_03640</name>
</gene>
<keyword evidence="4" id="KW-1185">Reference proteome</keyword>
<evidence type="ECO:0000256" key="1">
    <source>
        <dbReference type="SAM" id="Phobius"/>
    </source>
</evidence>
<dbReference type="Pfam" id="PF24961">
    <property type="entry name" value="NfeD_membrane"/>
    <property type="match status" value="1"/>
</dbReference>
<feature type="transmembrane region" description="Helical" evidence="1">
    <location>
        <begin position="494"/>
        <end position="513"/>
    </location>
</feature>
<sequence length="716" mass="78001">MQLPVSPGRYRHVSILLALLGVISGATWLPAQEDAQRQAARVRISLPIAGSSDVAIQQSIERALQALPSVEPRPVLVLELRPGRGESADDSQFERCLALARFLTSTEMSRVRTVAYLPESVTGHAVLLPLACEQIIMAPDAQLGDAGIKEKSISGTMLKAYEEIAGFRNSLPQAIAVAMLDRQAQVFRVNDRQFVSGEQYEAMKKAGEVAKSEKIVSAGELAIFTGRDLRLKYQLISHLAESQQQLAQQLEVPDVDLQLDYSLERDWKATQVQLSGAITHNQVQQVMRMIQSEVASKVNLVLLEIDSPGGDPVAVESLMNFLLKQPDEVRTVALVKGVAASNAAIVPFACDEIVVATDATLGGPGGYQYSEQGTVDVRNFLIQVGENKERRWSAWAAMVDPQLEVANYRHKQSGLTALFCQEELKQQIAPEMWEETEVITTPGQPLQLTGGQAFDLRLADAIAADATDVARRYGVSGEISQPVRTWAHQLIDALAHPGLAWFFLFVGISALIMEMQAPGIGIFGFMAAICFGFYFWSQFLSGTAGWLEVLLFIGGIGFVAIEIFVLPGFGIFGLGGGAMILASIVLASQTFIWPQTDYQLAQVPYSLANIFIVMGAILASLMFAKHIVPHVPYLRETMLHPPDEDAAEEQHRREMIVDLSHLVGETGVAQSQLVPGGKAKFGRELVNVTCETGFAPRGAELIAIAARGNYLLVKPK</sequence>
<dbReference type="PANTHER" id="PTHR33507:SF3">
    <property type="entry name" value="INNER MEMBRANE PROTEIN YBBJ"/>
    <property type="match status" value="1"/>
</dbReference>
<feature type="transmembrane region" description="Helical" evidence="1">
    <location>
        <begin position="605"/>
        <end position="624"/>
    </location>
</feature>
<evidence type="ECO:0000259" key="2">
    <source>
        <dbReference type="Pfam" id="PF24961"/>
    </source>
</evidence>
<proteinExistence type="predicted"/>
<organism evidence="3 4">
    <name type="scientific">Blastopirellula retiformator</name>
    <dbReference type="NCBI Taxonomy" id="2527970"/>
    <lineage>
        <taxon>Bacteria</taxon>
        <taxon>Pseudomonadati</taxon>
        <taxon>Planctomycetota</taxon>
        <taxon>Planctomycetia</taxon>
        <taxon>Pirellulales</taxon>
        <taxon>Pirellulaceae</taxon>
        <taxon>Blastopirellula</taxon>
    </lineage>
</organism>
<dbReference type="GO" id="GO:0005886">
    <property type="term" value="C:plasma membrane"/>
    <property type="evidence" value="ECO:0007669"/>
    <property type="project" value="TreeGrafter"/>
</dbReference>
<dbReference type="Gene3D" id="3.90.226.10">
    <property type="entry name" value="2-enoyl-CoA Hydratase, Chain A, domain 1"/>
    <property type="match status" value="1"/>
</dbReference>
<keyword evidence="1" id="KW-0472">Membrane</keyword>
<keyword evidence="1" id="KW-1133">Transmembrane helix</keyword>
<dbReference type="PANTHER" id="PTHR33507">
    <property type="entry name" value="INNER MEMBRANE PROTEIN YBBJ"/>
    <property type="match status" value="1"/>
</dbReference>
<dbReference type="Proteomes" id="UP000318878">
    <property type="component" value="Unassembled WGS sequence"/>
</dbReference>
<evidence type="ECO:0000313" key="4">
    <source>
        <dbReference type="Proteomes" id="UP000318878"/>
    </source>
</evidence>